<evidence type="ECO:0000313" key="2">
    <source>
        <dbReference type="EMBL" id="CAK9103816.1"/>
    </source>
</evidence>
<name>A0ABP0RT51_9DINO</name>
<organism evidence="2 3">
    <name type="scientific">Durusdinium trenchii</name>
    <dbReference type="NCBI Taxonomy" id="1381693"/>
    <lineage>
        <taxon>Eukaryota</taxon>
        <taxon>Sar</taxon>
        <taxon>Alveolata</taxon>
        <taxon>Dinophyceae</taxon>
        <taxon>Suessiales</taxon>
        <taxon>Symbiodiniaceae</taxon>
        <taxon>Durusdinium</taxon>
    </lineage>
</organism>
<feature type="transmembrane region" description="Helical" evidence="1">
    <location>
        <begin position="20"/>
        <end position="39"/>
    </location>
</feature>
<evidence type="ECO:0000256" key="1">
    <source>
        <dbReference type="SAM" id="Phobius"/>
    </source>
</evidence>
<comment type="caution">
    <text evidence="2">The sequence shown here is derived from an EMBL/GenBank/DDBJ whole genome shotgun (WGS) entry which is preliminary data.</text>
</comment>
<evidence type="ECO:0000313" key="3">
    <source>
        <dbReference type="Proteomes" id="UP001642484"/>
    </source>
</evidence>
<protein>
    <submittedName>
        <fullName evidence="2">Uncharacterized protein</fullName>
    </submittedName>
</protein>
<keyword evidence="1" id="KW-0472">Membrane</keyword>
<keyword evidence="1" id="KW-1133">Transmembrane helix</keyword>
<reference evidence="2 3" key="1">
    <citation type="submission" date="2024-02" db="EMBL/GenBank/DDBJ databases">
        <authorList>
            <person name="Chen Y."/>
            <person name="Shah S."/>
            <person name="Dougan E. K."/>
            <person name="Thang M."/>
            <person name="Chan C."/>
        </authorList>
    </citation>
    <scope>NUCLEOTIDE SEQUENCE [LARGE SCALE GENOMIC DNA]</scope>
</reference>
<gene>
    <name evidence="2" type="ORF">CCMP2556_LOCUS48712</name>
</gene>
<dbReference type="Proteomes" id="UP001642484">
    <property type="component" value="Unassembled WGS sequence"/>
</dbReference>
<keyword evidence="3" id="KW-1185">Reference proteome</keyword>
<sequence length="284" mass="31761">MATSHDEPTKSHAFGLSFRARIAIALGPISAALLIWLVPERQLKVHVLVDLRVTVLLLAAACGFWVWLHDTNASEREKATAKPVFSAENAAELKALKALQEDMLAALGEMKVQQMKRDQEDIAQQCAEEREKQIALLYKELEGSSGVLVHRFPAAAIETGEGTWSSPIFSACNRLWSIRLGKHSTIAKSLYFCILPHGHKDRLRCWFLFARPPGKGYKEWPVHDWPPELAGHPWGPSVPLEEIEDYKQADGSILLLVHATTLQVAQCFRSLWQLRSTSRVGPKS</sequence>
<feature type="transmembrane region" description="Helical" evidence="1">
    <location>
        <begin position="51"/>
        <end position="68"/>
    </location>
</feature>
<keyword evidence="1" id="KW-0812">Transmembrane</keyword>
<accession>A0ABP0RT51</accession>
<dbReference type="EMBL" id="CAXAMN010026539">
    <property type="protein sequence ID" value="CAK9103816.1"/>
    <property type="molecule type" value="Genomic_DNA"/>
</dbReference>
<proteinExistence type="predicted"/>